<evidence type="ECO:0000313" key="2">
    <source>
        <dbReference type="Proteomes" id="UP000595662"/>
    </source>
</evidence>
<protein>
    <submittedName>
        <fullName evidence="1">Uncharacterized protein</fullName>
    </submittedName>
</protein>
<reference evidence="1 2" key="1">
    <citation type="submission" date="2020-08" db="EMBL/GenBank/DDBJ databases">
        <title>The completed genome sequence of the pathogenic ascomycete fungus Penicillium digitatum.</title>
        <authorList>
            <person name="Wang M."/>
        </authorList>
    </citation>
    <scope>NUCLEOTIDE SEQUENCE [LARGE SCALE GENOMIC DNA]</scope>
    <source>
        <strain evidence="1 2">PdW03</strain>
    </source>
</reference>
<dbReference type="EMBL" id="CP060774">
    <property type="protein sequence ID" value="QQK39733.1"/>
    <property type="molecule type" value="Genomic_DNA"/>
</dbReference>
<dbReference type="GeneID" id="90952410"/>
<name>A0A7T6XEN1_PENDI</name>
<dbReference type="Proteomes" id="UP000595662">
    <property type="component" value="Chromosome 1"/>
</dbReference>
<sequence length="246" mass="27554">MHSPSVVVTKGKLVFFPRYEVSYTTFSQYHRYRISNIPKAWKRWWGCLNKLSDSTATSTTQPRDFIKNPSLEPTIFTLAAADLTTTDVNGIFGLGFWTLAQQDYEANYASQSRPKLVRDAKQMPSSSPSMTVSRLTDFWTMTQRSLSDSKPHSNGAQSPTFIRLNNEGKWSLVLYQVSRDGWAAIANVIAYRVLQGYRTAASPLRSSASTNRFARQSSLSSKAPRIFSTTISEAIDEKSDFFSAAG</sequence>
<dbReference type="AlphaFoldDB" id="A0A7T6XEN1"/>
<gene>
    <name evidence="1" type="ORF">Pdw03_2587</name>
</gene>
<evidence type="ECO:0000313" key="1">
    <source>
        <dbReference type="EMBL" id="QQK39733.1"/>
    </source>
</evidence>
<accession>A0A7T6XEN1</accession>
<organism evidence="1 2">
    <name type="scientific">Penicillium digitatum</name>
    <name type="common">Green mold</name>
    <dbReference type="NCBI Taxonomy" id="36651"/>
    <lineage>
        <taxon>Eukaryota</taxon>
        <taxon>Fungi</taxon>
        <taxon>Dikarya</taxon>
        <taxon>Ascomycota</taxon>
        <taxon>Pezizomycotina</taxon>
        <taxon>Eurotiomycetes</taxon>
        <taxon>Eurotiomycetidae</taxon>
        <taxon>Eurotiales</taxon>
        <taxon>Aspergillaceae</taxon>
        <taxon>Penicillium</taxon>
    </lineage>
</organism>
<dbReference type="RefSeq" id="XP_065955637.1">
    <property type="nucleotide sequence ID" value="XM_066100237.1"/>
</dbReference>
<proteinExistence type="predicted"/>